<name>A0A0V8GKN9_9BACL</name>
<dbReference type="Gene3D" id="3.40.50.12780">
    <property type="entry name" value="N-terminal domain of ligase-like"/>
    <property type="match status" value="1"/>
</dbReference>
<accession>A0A0V8GKN9</accession>
<dbReference type="SUPFAM" id="SSF56801">
    <property type="entry name" value="Acetyl-CoA synthetase-like"/>
    <property type="match status" value="1"/>
</dbReference>
<dbReference type="InterPro" id="IPR053158">
    <property type="entry name" value="CapK_Type1_Caps_Biosynth"/>
</dbReference>
<evidence type="ECO:0000313" key="1">
    <source>
        <dbReference type="EMBL" id="KSU50837.1"/>
    </source>
</evidence>
<reference evidence="1 2" key="1">
    <citation type="journal article" date="2015" name="Int. J. Syst. Evol. Microbiol.">
        <title>Exiguobacterium enclense sp. nov., isolated from sediment.</title>
        <authorList>
            <person name="Dastager S.G."/>
            <person name="Mawlankar R."/>
            <person name="Sonalkar V.V."/>
            <person name="Thorat M.N."/>
            <person name="Mual P."/>
            <person name="Verma A."/>
            <person name="Krishnamurthi S."/>
            <person name="Tang S.K."/>
            <person name="Li W.J."/>
        </authorList>
    </citation>
    <scope>NUCLEOTIDE SEQUENCE [LARGE SCALE GENOMIC DNA]</scope>
    <source>
        <strain evidence="1 2">NIO-1109</strain>
    </source>
</reference>
<proteinExistence type="predicted"/>
<dbReference type="RefSeq" id="WP_058264877.1">
    <property type="nucleotide sequence ID" value="NZ_FMYN01000001.1"/>
</dbReference>
<dbReference type="OrthoDB" id="580775at2"/>
<dbReference type="Proteomes" id="UP000053797">
    <property type="component" value="Unassembled WGS sequence"/>
</dbReference>
<dbReference type="PANTHER" id="PTHR36932">
    <property type="entry name" value="CAPSULAR POLYSACCHARIDE BIOSYNTHESIS PROTEIN"/>
    <property type="match status" value="1"/>
</dbReference>
<organism evidence="1 2">
    <name type="scientific">Exiguobacterium indicum</name>
    <dbReference type="NCBI Taxonomy" id="296995"/>
    <lineage>
        <taxon>Bacteria</taxon>
        <taxon>Bacillati</taxon>
        <taxon>Bacillota</taxon>
        <taxon>Bacilli</taxon>
        <taxon>Bacillales</taxon>
        <taxon>Bacillales Family XII. Incertae Sedis</taxon>
        <taxon>Exiguobacterium</taxon>
    </lineage>
</organism>
<dbReference type="AlphaFoldDB" id="A0A0V8GKN9"/>
<comment type="caution">
    <text evidence="1">The sequence shown here is derived from an EMBL/GenBank/DDBJ whole genome shotgun (WGS) entry which is preliminary data.</text>
</comment>
<dbReference type="InterPro" id="IPR042099">
    <property type="entry name" value="ANL_N_sf"/>
</dbReference>
<gene>
    <name evidence="1" type="ORF">AS033_05515</name>
</gene>
<sequence>MGIKEQIYNRSPLFLQHLFTTLYGYQLHRERYGPVYQERFRMLLEREHTTIDVKAEQLDRLNDFLHFCTEHSPYYRQLFASHGIRLPLTDLSELKHIPVLSKEILRTHMENIQTDIAAPIIGKTGGTTGTSLQVRYTIPDMQIRMAHLDYFKATHGVYRGMRRISFTAQDLVPERQQVDVYWRMNRAANQLLFTVKRLSPRTMAAYLEAIERFQPETIDGLPSAMIELARFAKREGIRLTCQPIAIFPTAERIDAEERQVIEEVFHGPVFDQYASSEGAPIVSECRFGQKHLHHEMGIIELDTDGEILVTSFDTHGTPLIRYRVGDRMTLSQRICSCGHPGPIIESIDGRGRAFIQKPDGQKIFEAQLASLVKHLPNSIERIQYVQMTTDSVSIYYVPDAERFSQSDERLLMERLYRLFGRDIHLDVQAVSYIDAEESGKILLVKSSLTG</sequence>
<evidence type="ECO:0000313" key="2">
    <source>
        <dbReference type="Proteomes" id="UP000053797"/>
    </source>
</evidence>
<protein>
    <submittedName>
        <fullName evidence="1">CoF synthetase</fullName>
    </submittedName>
</protein>
<dbReference type="EMBL" id="LNQL01000001">
    <property type="protein sequence ID" value="KSU50837.1"/>
    <property type="molecule type" value="Genomic_DNA"/>
</dbReference>
<dbReference type="PANTHER" id="PTHR36932:SF1">
    <property type="entry name" value="CAPSULAR POLYSACCHARIDE BIOSYNTHESIS PROTEIN"/>
    <property type="match status" value="1"/>
</dbReference>